<dbReference type="PANTHER" id="PTHR43557:SF2">
    <property type="entry name" value="RIESKE DOMAIN-CONTAINING PROTEIN-RELATED"/>
    <property type="match status" value="1"/>
</dbReference>
<dbReference type="PROSITE" id="PS51296">
    <property type="entry name" value="RIESKE"/>
    <property type="match status" value="1"/>
</dbReference>
<feature type="domain" description="Rieske" evidence="9">
    <location>
        <begin position="4"/>
        <end position="99"/>
    </location>
</feature>
<evidence type="ECO:0000256" key="1">
    <source>
        <dbReference type="ARBA" id="ARBA00001974"/>
    </source>
</evidence>
<proteinExistence type="predicted"/>
<dbReference type="SUPFAM" id="SSF51905">
    <property type="entry name" value="FAD/NAD(P)-binding domain"/>
    <property type="match status" value="2"/>
</dbReference>
<dbReference type="InterPro" id="IPR028202">
    <property type="entry name" value="Reductase_C"/>
</dbReference>
<dbReference type="InterPro" id="IPR023753">
    <property type="entry name" value="FAD/NAD-binding_dom"/>
</dbReference>
<sequence length="529" mass="57637">MNELAVAQLDELVDGQMKEITAGDTKILVARVGETVYAVGAVCPHYQAPLAKGLLCGHRLYCPWHHSSFDITNGNLLDPPSIDGLPTYPVRLEDGQIWVSLPDTKTPLAGNPDPEQIPADDRTVVILGGGAAGLTAAQTLRDEKFGGRVVMVTRENDLPYDRPKLSKNFLDGRASAEKVPLRSESFYEQNNIEVQVNNEVSSVDAEAHTITFADGDSMHFHALIAATGSTPNTLSVPGADKAGICTLRSFADARQIVEQLPEGGKAVVIGGSFIGLEVAASLRKRALQVTVVTPETVLFEKILGPEIGGMLQQLHETNGVAFHLGATVESFAGDEHVSTVLLDNGEQLPADIVIVGIGVQPNTDCLASLPRFEKDKSIIVDTYLQAAPDVFAVGDIAHFPDHRNGESPIRIEHWRTAQQHGIIAALNVLGRARQVGESVPFFWTNQYEKRLSYVGHADQWDEIIIHGKVAKQDFLAFYVSGNRILAVASMNRDQDSLAIEELMRLRLMPWAEEIKEKLPNFIQLVSEAK</sequence>
<dbReference type="Pfam" id="PF00355">
    <property type="entry name" value="Rieske"/>
    <property type="match status" value="1"/>
</dbReference>
<keyword evidence="5" id="KW-0274">FAD</keyword>
<gene>
    <name evidence="10" type="ORF">J2I46_05110</name>
</gene>
<dbReference type="EMBL" id="JAFMYW010000001">
    <property type="protein sequence ID" value="MBO0947951.1"/>
    <property type="molecule type" value="Genomic_DNA"/>
</dbReference>
<dbReference type="Pfam" id="PF14759">
    <property type="entry name" value="Reductase_C"/>
    <property type="match status" value="1"/>
</dbReference>
<dbReference type="Gene3D" id="3.30.390.30">
    <property type="match status" value="1"/>
</dbReference>
<keyword evidence="11" id="KW-1185">Reference proteome</keyword>
<evidence type="ECO:0000256" key="2">
    <source>
        <dbReference type="ARBA" id="ARBA00022630"/>
    </source>
</evidence>
<dbReference type="CDD" id="cd03478">
    <property type="entry name" value="Rieske_AIFL_N"/>
    <property type="match status" value="1"/>
</dbReference>
<reference evidence="10 11" key="1">
    <citation type="submission" date="2021-03" db="EMBL/GenBank/DDBJ databases">
        <title>Fibrella sp. HMF5405 genome sequencing and assembly.</title>
        <authorList>
            <person name="Kang H."/>
            <person name="Kim H."/>
            <person name="Bae S."/>
            <person name="Joh K."/>
        </authorList>
    </citation>
    <scope>NUCLEOTIDE SEQUENCE [LARGE SCALE GENOMIC DNA]</scope>
    <source>
        <strain evidence="10 11">HMF5405</strain>
    </source>
</reference>
<evidence type="ECO:0000256" key="7">
    <source>
        <dbReference type="ARBA" id="ARBA00023004"/>
    </source>
</evidence>
<evidence type="ECO:0000256" key="4">
    <source>
        <dbReference type="ARBA" id="ARBA00022723"/>
    </source>
</evidence>
<dbReference type="InterPro" id="IPR017941">
    <property type="entry name" value="Rieske_2Fe-2S"/>
</dbReference>
<organism evidence="10 11">
    <name type="scientific">Fibrella forsythiae</name>
    <dbReference type="NCBI Taxonomy" id="2817061"/>
    <lineage>
        <taxon>Bacteria</taxon>
        <taxon>Pseudomonadati</taxon>
        <taxon>Bacteroidota</taxon>
        <taxon>Cytophagia</taxon>
        <taxon>Cytophagales</taxon>
        <taxon>Spirosomataceae</taxon>
        <taxon>Fibrella</taxon>
    </lineage>
</organism>
<evidence type="ECO:0000313" key="10">
    <source>
        <dbReference type="EMBL" id="MBO0947951.1"/>
    </source>
</evidence>
<comment type="caution">
    <text evidence="10">The sequence shown here is derived from an EMBL/GenBank/DDBJ whole genome shotgun (WGS) entry which is preliminary data.</text>
</comment>
<dbReference type="InterPro" id="IPR016156">
    <property type="entry name" value="FAD/NAD-linked_Rdtase_dimer_sf"/>
</dbReference>
<accession>A0ABS3JD82</accession>
<dbReference type="SUPFAM" id="SSF55424">
    <property type="entry name" value="FAD/NAD-linked reductases, dimerisation (C-terminal) domain"/>
    <property type="match status" value="1"/>
</dbReference>
<comment type="cofactor">
    <cofactor evidence="1">
        <name>FAD</name>
        <dbReference type="ChEBI" id="CHEBI:57692"/>
    </cofactor>
</comment>
<dbReference type="SUPFAM" id="SSF50022">
    <property type="entry name" value="ISP domain"/>
    <property type="match status" value="1"/>
</dbReference>
<evidence type="ECO:0000313" key="11">
    <source>
        <dbReference type="Proteomes" id="UP000664628"/>
    </source>
</evidence>
<dbReference type="InterPro" id="IPR036922">
    <property type="entry name" value="Rieske_2Fe-2S_sf"/>
</dbReference>
<dbReference type="Gene3D" id="2.102.10.10">
    <property type="entry name" value="Rieske [2Fe-2S] iron-sulphur domain"/>
    <property type="match status" value="1"/>
</dbReference>
<evidence type="ECO:0000259" key="9">
    <source>
        <dbReference type="PROSITE" id="PS51296"/>
    </source>
</evidence>
<name>A0ABS3JD82_9BACT</name>
<dbReference type="RefSeq" id="WP_207327838.1">
    <property type="nucleotide sequence ID" value="NZ_JAFMYW010000001.1"/>
</dbReference>
<keyword evidence="7" id="KW-0408">Iron</keyword>
<dbReference type="Gene3D" id="3.50.50.60">
    <property type="entry name" value="FAD/NAD(P)-binding domain"/>
    <property type="match status" value="2"/>
</dbReference>
<keyword evidence="4" id="KW-0479">Metal-binding</keyword>
<evidence type="ECO:0000256" key="5">
    <source>
        <dbReference type="ARBA" id="ARBA00022827"/>
    </source>
</evidence>
<dbReference type="Pfam" id="PF07992">
    <property type="entry name" value="Pyr_redox_2"/>
    <property type="match status" value="1"/>
</dbReference>
<dbReference type="Proteomes" id="UP000664628">
    <property type="component" value="Unassembled WGS sequence"/>
</dbReference>
<evidence type="ECO:0000256" key="8">
    <source>
        <dbReference type="ARBA" id="ARBA00023014"/>
    </source>
</evidence>
<evidence type="ECO:0000256" key="6">
    <source>
        <dbReference type="ARBA" id="ARBA00023002"/>
    </source>
</evidence>
<keyword evidence="2" id="KW-0285">Flavoprotein</keyword>
<keyword evidence="8" id="KW-0411">Iron-sulfur</keyword>
<keyword evidence="6" id="KW-0560">Oxidoreductase</keyword>
<dbReference type="PRINTS" id="PR00411">
    <property type="entry name" value="PNDRDTASEI"/>
</dbReference>
<keyword evidence="3" id="KW-0001">2Fe-2S</keyword>
<dbReference type="InterPro" id="IPR050446">
    <property type="entry name" value="FAD-oxidoreductase/Apoptosis"/>
</dbReference>
<dbReference type="PANTHER" id="PTHR43557">
    <property type="entry name" value="APOPTOSIS-INDUCING FACTOR 1"/>
    <property type="match status" value="1"/>
</dbReference>
<protein>
    <submittedName>
        <fullName evidence="10">FAD-dependent oxidoreductase</fullName>
    </submittedName>
</protein>
<evidence type="ECO:0000256" key="3">
    <source>
        <dbReference type="ARBA" id="ARBA00022714"/>
    </source>
</evidence>
<dbReference type="InterPro" id="IPR036188">
    <property type="entry name" value="FAD/NAD-bd_sf"/>
</dbReference>
<dbReference type="PRINTS" id="PR00368">
    <property type="entry name" value="FADPNR"/>
</dbReference>